<feature type="transmembrane region" description="Helical" evidence="9">
    <location>
        <begin position="239"/>
        <end position="267"/>
    </location>
</feature>
<dbReference type="InterPro" id="IPR005018">
    <property type="entry name" value="DOMON_domain"/>
</dbReference>
<dbReference type="PROSITE" id="PS50939">
    <property type="entry name" value="CYTOCHROME_B561"/>
    <property type="match status" value="1"/>
</dbReference>
<feature type="transmembrane region" description="Helical" evidence="9">
    <location>
        <begin position="380"/>
        <end position="406"/>
    </location>
</feature>
<feature type="transmembrane region" description="Helical" evidence="9">
    <location>
        <begin position="273"/>
        <end position="294"/>
    </location>
</feature>
<dbReference type="STRING" id="8078.ENSFHEP00000021523"/>
<dbReference type="PANTHER" id="PTHR23130">
    <property type="entry name" value="CYTOCHROME B561 AND DOMON DOMAIN-CONTAINING PROTEIN"/>
    <property type="match status" value="1"/>
</dbReference>
<feature type="transmembrane region" description="Helical" evidence="9">
    <location>
        <begin position="340"/>
        <end position="359"/>
    </location>
</feature>
<dbReference type="Proteomes" id="UP000265000">
    <property type="component" value="Unplaced"/>
</dbReference>
<evidence type="ECO:0000256" key="1">
    <source>
        <dbReference type="ARBA" id="ARBA00001970"/>
    </source>
</evidence>
<dbReference type="PROSITE" id="PS51257">
    <property type="entry name" value="PROKAR_LIPOPROTEIN"/>
    <property type="match status" value="1"/>
</dbReference>
<reference evidence="12" key="2">
    <citation type="submission" date="2025-09" db="UniProtKB">
        <authorList>
            <consortium name="Ensembl"/>
        </authorList>
    </citation>
    <scope>IDENTIFICATION</scope>
</reference>
<protein>
    <submittedName>
        <fullName evidence="12">Putative ferric-chelate reductase 1</fullName>
    </submittedName>
</protein>
<evidence type="ECO:0000256" key="8">
    <source>
        <dbReference type="ARBA" id="ARBA00023136"/>
    </source>
</evidence>
<evidence type="ECO:0000313" key="12">
    <source>
        <dbReference type="Ensembl" id="ENSFHEP00000021523.1"/>
    </source>
</evidence>
<keyword evidence="5" id="KW-0732">Signal</keyword>
<evidence type="ECO:0000256" key="7">
    <source>
        <dbReference type="ARBA" id="ARBA00022989"/>
    </source>
</evidence>
<feature type="domain" description="Cytochrome b561" evidence="11">
    <location>
        <begin position="168"/>
        <end position="365"/>
    </location>
</feature>
<dbReference type="Gene3D" id="1.20.120.1770">
    <property type="match status" value="1"/>
</dbReference>
<evidence type="ECO:0000256" key="3">
    <source>
        <dbReference type="ARBA" id="ARBA00022448"/>
    </source>
</evidence>
<evidence type="ECO:0000259" key="10">
    <source>
        <dbReference type="PROSITE" id="PS50836"/>
    </source>
</evidence>
<organism evidence="12 13">
    <name type="scientific">Fundulus heteroclitus</name>
    <name type="common">Killifish</name>
    <name type="synonym">Mummichog</name>
    <dbReference type="NCBI Taxonomy" id="8078"/>
    <lineage>
        <taxon>Eukaryota</taxon>
        <taxon>Metazoa</taxon>
        <taxon>Chordata</taxon>
        <taxon>Craniata</taxon>
        <taxon>Vertebrata</taxon>
        <taxon>Euteleostomi</taxon>
        <taxon>Actinopterygii</taxon>
        <taxon>Neopterygii</taxon>
        <taxon>Teleostei</taxon>
        <taxon>Neoteleostei</taxon>
        <taxon>Acanthomorphata</taxon>
        <taxon>Ovalentaria</taxon>
        <taxon>Atherinomorphae</taxon>
        <taxon>Cyprinodontiformes</taxon>
        <taxon>Fundulidae</taxon>
        <taxon>Fundulus</taxon>
    </lineage>
</organism>
<proteinExistence type="predicted"/>
<keyword evidence="4 9" id="KW-0812">Transmembrane</keyword>
<feature type="domain" description="DOMON" evidence="10">
    <location>
        <begin position="48"/>
        <end position="164"/>
    </location>
</feature>
<feature type="transmembrane region" description="Helical" evidence="9">
    <location>
        <begin position="206"/>
        <end position="227"/>
    </location>
</feature>
<dbReference type="CDD" id="cd08760">
    <property type="entry name" value="Cyt_b561_FRRS1_like"/>
    <property type="match status" value="1"/>
</dbReference>
<keyword evidence="6" id="KW-0249">Electron transport</keyword>
<accession>A0A3Q2Q4H0</accession>
<evidence type="ECO:0000313" key="13">
    <source>
        <dbReference type="Proteomes" id="UP000265000"/>
    </source>
</evidence>
<reference evidence="12" key="1">
    <citation type="submission" date="2025-08" db="UniProtKB">
        <authorList>
            <consortium name="Ensembl"/>
        </authorList>
    </citation>
    <scope>IDENTIFICATION</scope>
</reference>
<dbReference type="InterPro" id="IPR006593">
    <property type="entry name" value="Cyt_b561/ferric_Rdtase_TM"/>
</dbReference>
<name>A0A3Q2Q4H0_FUNHE</name>
<comment type="cofactor">
    <cofactor evidence="1">
        <name>heme b</name>
        <dbReference type="ChEBI" id="CHEBI:60344"/>
    </cofactor>
</comment>
<comment type="subcellular location">
    <subcellularLocation>
        <location evidence="2">Membrane</location>
    </subcellularLocation>
</comment>
<keyword evidence="8 9" id="KW-0472">Membrane</keyword>
<dbReference type="Pfam" id="PF03351">
    <property type="entry name" value="DOMON"/>
    <property type="match status" value="1"/>
</dbReference>
<feature type="transmembrane region" description="Helical" evidence="9">
    <location>
        <begin position="306"/>
        <end position="328"/>
    </location>
</feature>
<sequence>MLRQNLRRNLRRNLVPDVQVLLISSAGCGSSKVCFSQPADCDPAGGSQCRFMSARLLSPGGPAVRYEVTGAADGYVAFGFSDDQKMGNDDIYICGLDSKGSVGVTHAFSTGPTFPEVQPLGNVVDVQASVQNGVLSCSFTSSNPISTQRSSNLSSLYYLLFAYGASSSGKIQMHKDTFTSSQRVDISAPAVVQSDGKVNIIRAHGALMLIAWMTTGPLGMMVARFLKSMGRGVKPCGKDLWFVVHVSVMTVTVAATIIAFILAFSFVNGWAEGAHPVLGVLVMILALIQPILALMRCGPQHPWRFLFNWAHFFIAASVQLLAVAAIFTGVQMMDSTPSGWLVKVMGGFAGWQALFYGLMELRARWKSSGAEPSRPAASNMVGAAGLLLLLYILGNLCFLVALLVGIGQMSYT</sequence>
<dbReference type="GO" id="GO:0016020">
    <property type="term" value="C:membrane"/>
    <property type="evidence" value="ECO:0007669"/>
    <property type="project" value="UniProtKB-SubCell"/>
</dbReference>
<dbReference type="CDD" id="cd09628">
    <property type="entry name" value="DOMON_SDR_2_like"/>
    <property type="match status" value="1"/>
</dbReference>
<dbReference type="SMART" id="SM00664">
    <property type="entry name" value="DoH"/>
    <property type="match status" value="1"/>
</dbReference>
<dbReference type="Ensembl" id="ENSFHET00000015289.1">
    <property type="protein sequence ID" value="ENSFHEP00000021523.1"/>
    <property type="gene ID" value="ENSFHEG00000001291.1"/>
</dbReference>
<evidence type="ECO:0000256" key="9">
    <source>
        <dbReference type="SAM" id="Phobius"/>
    </source>
</evidence>
<evidence type="ECO:0000256" key="4">
    <source>
        <dbReference type="ARBA" id="ARBA00022692"/>
    </source>
</evidence>
<evidence type="ECO:0000256" key="2">
    <source>
        <dbReference type="ARBA" id="ARBA00004370"/>
    </source>
</evidence>
<dbReference type="SMART" id="SM00665">
    <property type="entry name" value="B561"/>
    <property type="match status" value="1"/>
</dbReference>
<evidence type="ECO:0000256" key="5">
    <source>
        <dbReference type="ARBA" id="ARBA00022729"/>
    </source>
</evidence>
<dbReference type="PANTHER" id="PTHR23130:SF171">
    <property type="entry name" value="OS01G0895300 PROTEIN"/>
    <property type="match status" value="1"/>
</dbReference>
<dbReference type="PROSITE" id="PS50836">
    <property type="entry name" value="DOMON"/>
    <property type="match status" value="1"/>
</dbReference>
<evidence type="ECO:0000259" key="11">
    <source>
        <dbReference type="PROSITE" id="PS50939"/>
    </source>
</evidence>
<dbReference type="GeneTree" id="ENSGT00940000164178"/>
<keyword evidence="13" id="KW-1185">Reference proteome</keyword>
<evidence type="ECO:0000256" key="6">
    <source>
        <dbReference type="ARBA" id="ARBA00022982"/>
    </source>
</evidence>
<keyword evidence="3" id="KW-0813">Transport</keyword>
<keyword evidence="7 9" id="KW-1133">Transmembrane helix</keyword>
<dbReference type="AlphaFoldDB" id="A0A3Q2Q4H0"/>